<sequence>MPKPDLNQRIGRYVTTSAVGERVRAYIPAPLPPSPPIDTSSLSALISEAMFALGRLDGVRAVAPDTSLFLYMYVRKEALLSSQIEGTQSSLSDLLLYETDAAPGAPIDEVAEVSTYVAALNHGLRRMAEGFPLSLRLIREMHGILLATGRGSTKQPGEFRTSQNWIGGTRPGNALFVPPPPGDVLDLMSDLEAFLHEDESGLPVIIKAGLAHVQFETIHPFLDGNGRLGRLLITLYLCERGLLQEPLLYLSLCFKSHRQTYYNLLQEVREHGRWEAWLEFFLTGVHDVARSAHEAARRISELFEADLESVKTLGRGAPTASAVLRALQQRPILAIGAAAELAEASFPATANALSHLEKLGLIEEVSGKQRGRVYAYARYLDILSEGTEPLAP</sequence>
<protein>
    <submittedName>
        <fullName evidence="6">Cell filamentation protein Fic</fullName>
    </submittedName>
</protein>
<dbReference type="EMBL" id="PJCH01000010">
    <property type="protein sequence ID" value="PQA87161.1"/>
    <property type="molecule type" value="Genomic_DNA"/>
</dbReference>
<accession>A0A2S7K3V1</accession>
<keyword evidence="7" id="KW-1185">Reference proteome</keyword>
<evidence type="ECO:0000313" key="7">
    <source>
        <dbReference type="Proteomes" id="UP000239504"/>
    </source>
</evidence>
<feature type="domain" description="Fido" evidence="5">
    <location>
        <begin position="133"/>
        <end position="283"/>
    </location>
</feature>
<organism evidence="6 7">
    <name type="scientific">Hyphococcus luteus</name>
    <dbReference type="NCBI Taxonomy" id="2058213"/>
    <lineage>
        <taxon>Bacteria</taxon>
        <taxon>Pseudomonadati</taxon>
        <taxon>Pseudomonadota</taxon>
        <taxon>Alphaproteobacteria</taxon>
        <taxon>Parvularculales</taxon>
        <taxon>Parvularculaceae</taxon>
        <taxon>Hyphococcus</taxon>
    </lineage>
</organism>
<evidence type="ECO:0000313" key="6">
    <source>
        <dbReference type="EMBL" id="PQA87161.1"/>
    </source>
</evidence>
<feature type="binding site" evidence="1">
    <location>
        <position position="85"/>
    </location>
    <ligand>
        <name>ATP</name>
        <dbReference type="ChEBI" id="CHEBI:30616"/>
    </ligand>
</feature>
<feature type="binding site" evidence="3">
    <location>
        <begin position="223"/>
        <end position="230"/>
    </location>
    <ligand>
        <name>ATP</name>
        <dbReference type="ChEBI" id="CHEBI:30616"/>
    </ligand>
</feature>
<keyword evidence="1" id="KW-0067">ATP-binding</keyword>
<dbReference type="PANTHER" id="PTHR13504">
    <property type="entry name" value="FIDO DOMAIN-CONTAINING PROTEIN DDB_G0283145"/>
    <property type="match status" value="1"/>
</dbReference>
<dbReference type="Gene3D" id="1.10.3290.10">
    <property type="entry name" value="Fido-like domain"/>
    <property type="match status" value="1"/>
</dbReference>
<dbReference type="InterPro" id="IPR026287">
    <property type="entry name" value="SoFic-like"/>
</dbReference>
<evidence type="ECO:0000256" key="4">
    <source>
        <dbReference type="PIRSR" id="PIRSR640198-3"/>
    </source>
</evidence>
<dbReference type="Pfam" id="PF02661">
    <property type="entry name" value="Fic"/>
    <property type="match status" value="1"/>
</dbReference>
<dbReference type="RefSeq" id="WP_104830719.1">
    <property type="nucleotide sequence ID" value="NZ_PJCH01000010.1"/>
</dbReference>
<dbReference type="InterPro" id="IPR025758">
    <property type="entry name" value="Fic/DOC_N"/>
</dbReference>
<dbReference type="PROSITE" id="PS51459">
    <property type="entry name" value="FIDO"/>
    <property type="match status" value="1"/>
</dbReference>
<dbReference type="InterPro" id="IPR036597">
    <property type="entry name" value="Fido-like_dom_sf"/>
</dbReference>
<feature type="binding site" evidence="1">
    <location>
        <position position="219"/>
    </location>
    <ligand>
        <name>ATP</name>
        <dbReference type="ChEBI" id="CHEBI:30616"/>
    </ligand>
</feature>
<dbReference type="GO" id="GO:0005524">
    <property type="term" value="F:ATP binding"/>
    <property type="evidence" value="ECO:0007669"/>
    <property type="project" value="UniProtKB-KW"/>
</dbReference>
<dbReference type="SUPFAM" id="SSF140931">
    <property type="entry name" value="Fic-like"/>
    <property type="match status" value="1"/>
</dbReference>
<feature type="binding site" evidence="1">
    <location>
        <begin position="224"/>
        <end position="230"/>
    </location>
    <ligand>
        <name>ATP</name>
        <dbReference type="ChEBI" id="CHEBI:30616"/>
    </ligand>
</feature>
<feature type="site" description="Important for autoinhibition of adenylyltransferase activity" evidence="4">
    <location>
        <position position="85"/>
    </location>
</feature>
<dbReference type="InterPro" id="IPR003812">
    <property type="entry name" value="Fido"/>
</dbReference>
<comment type="caution">
    <text evidence="6">The sequence shown here is derived from an EMBL/GenBank/DDBJ whole genome shotgun (WGS) entry which is preliminary data.</text>
</comment>
<feature type="binding site" evidence="1">
    <location>
        <position position="261"/>
    </location>
    <ligand>
        <name>ATP</name>
        <dbReference type="ChEBI" id="CHEBI:30616"/>
    </ligand>
</feature>
<evidence type="ECO:0000256" key="1">
    <source>
        <dbReference type="PIRSR" id="PIRSR038925-1"/>
    </source>
</evidence>
<gene>
    <name evidence="6" type="ORF">CW354_14070</name>
</gene>
<dbReference type="Pfam" id="PF13784">
    <property type="entry name" value="Fic_N"/>
    <property type="match status" value="1"/>
</dbReference>
<dbReference type="AlphaFoldDB" id="A0A2S7K3V1"/>
<dbReference type="Proteomes" id="UP000239504">
    <property type="component" value="Unassembled WGS sequence"/>
</dbReference>
<feature type="binding site" evidence="3">
    <location>
        <begin position="261"/>
        <end position="262"/>
    </location>
    <ligand>
        <name>ATP</name>
        <dbReference type="ChEBI" id="CHEBI:30616"/>
    </ligand>
</feature>
<evidence type="ECO:0000256" key="3">
    <source>
        <dbReference type="PIRSR" id="PIRSR640198-2"/>
    </source>
</evidence>
<proteinExistence type="predicted"/>
<evidence type="ECO:0000259" key="5">
    <source>
        <dbReference type="PROSITE" id="PS51459"/>
    </source>
</evidence>
<feature type="active site" evidence="2">
    <location>
        <position position="219"/>
    </location>
</feature>
<dbReference type="PIRSF" id="PIRSF038925">
    <property type="entry name" value="AMP-prot_trans"/>
    <property type="match status" value="1"/>
</dbReference>
<dbReference type="InterPro" id="IPR040198">
    <property type="entry name" value="Fido_containing"/>
</dbReference>
<reference evidence="6 7" key="1">
    <citation type="submission" date="2017-12" db="EMBL/GenBank/DDBJ databases">
        <authorList>
            <person name="Hurst M.R.H."/>
        </authorList>
    </citation>
    <scope>NUCLEOTIDE SEQUENCE [LARGE SCALE GENOMIC DNA]</scope>
    <source>
        <strain evidence="6 7">SY-3-19</strain>
    </source>
</reference>
<dbReference type="PANTHER" id="PTHR13504:SF38">
    <property type="entry name" value="FIDO DOMAIN-CONTAINING PROTEIN"/>
    <property type="match status" value="1"/>
</dbReference>
<evidence type="ECO:0000256" key="2">
    <source>
        <dbReference type="PIRSR" id="PIRSR640198-1"/>
    </source>
</evidence>
<name>A0A2S7K3V1_9PROT</name>
<keyword evidence="1" id="KW-0547">Nucleotide-binding</keyword>
<dbReference type="OrthoDB" id="9813719at2"/>